<keyword evidence="5" id="KW-0811">Translocation</keyword>
<dbReference type="PROSITE" id="PS51808">
    <property type="entry name" value="CHCH"/>
    <property type="match status" value="1"/>
</dbReference>
<dbReference type="PANTHER" id="PTHR21622:SF0">
    <property type="entry name" value="COILED-COIL-HELIX-COILED-COIL-HELIX DOMAIN CONTAINING 4"/>
    <property type="match status" value="1"/>
</dbReference>
<evidence type="ECO:0000256" key="2">
    <source>
        <dbReference type="ARBA" id="ARBA00022448"/>
    </source>
</evidence>
<name>A0A8S0ZRW8_ARCPL</name>
<comment type="caution">
    <text evidence="11">The sequence shown here is derived from an EMBL/GenBank/DDBJ whole genome shotgun (WGS) entry which is preliminary data.</text>
</comment>
<dbReference type="PANTHER" id="PTHR21622">
    <property type="entry name" value="COILED-COIL-HELIX-COILED-COIL-HELIX DOMAIN CONTAINING 4"/>
    <property type="match status" value="1"/>
</dbReference>
<evidence type="ECO:0000256" key="1">
    <source>
        <dbReference type="ARBA" id="ARBA00004173"/>
    </source>
</evidence>
<dbReference type="Gene3D" id="1.10.287.2900">
    <property type="match status" value="1"/>
</dbReference>
<keyword evidence="4" id="KW-0560">Oxidoreductase</keyword>
<evidence type="ECO:0000259" key="10">
    <source>
        <dbReference type="Pfam" id="PF06747"/>
    </source>
</evidence>
<keyword evidence="8" id="KW-0676">Redox-active center</keyword>
<evidence type="ECO:0000256" key="4">
    <source>
        <dbReference type="ARBA" id="ARBA00023002"/>
    </source>
</evidence>
<evidence type="ECO:0000313" key="12">
    <source>
        <dbReference type="Proteomes" id="UP000494256"/>
    </source>
</evidence>
<reference evidence="11 12" key="1">
    <citation type="submission" date="2020-04" db="EMBL/GenBank/DDBJ databases">
        <authorList>
            <person name="Wallbank WR R."/>
            <person name="Pardo Diaz C."/>
            <person name="Kozak K."/>
            <person name="Martin S."/>
            <person name="Jiggins C."/>
            <person name="Moest M."/>
            <person name="Warren A I."/>
            <person name="Byers J.R.P. K."/>
            <person name="Montejo-Kovacevich G."/>
            <person name="Yen C E."/>
        </authorList>
    </citation>
    <scope>NUCLEOTIDE SEQUENCE [LARGE SCALE GENOMIC DNA]</scope>
</reference>
<keyword evidence="6" id="KW-0496">Mitochondrion</keyword>
<feature type="compositionally biased region" description="Low complexity" evidence="9">
    <location>
        <begin position="114"/>
        <end position="124"/>
    </location>
</feature>
<dbReference type="InterPro" id="IPR039289">
    <property type="entry name" value="CHCHD4"/>
</dbReference>
<keyword evidence="3" id="KW-0653">Protein transport</keyword>
<gene>
    <name evidence="11" type="ORF">APLA_LOCUS7361</name>
</gene>
<feature type="compositionally biased region" description="Basic and acidic residues" evidence="9">
    <location>
        <begin position="125"/>
        <end position="155"/>
    </location>
</feature>
<comment type="subcellular location">
    <subcellularLocation>
        <location evidence="1">Mitochondrion</location>
    </subcellularLocation>
</comment>
<keyword evidence="7" id="KW-1015">Disulfide bond</keyword>
<dbReference type="GO" id="GO:0015035">
    <property type="term" value="F:protein-disulfide reductase activity"/>
    <property type="evidence" value="ECO:0007669"/>
    <property type="project" value="InterPro"/>
</dbReference>
<organism evidence="11 12">
    <name type="scientific">Arctia plantaginis</name>
    <name type="common">Wood tiger moth</name>
    <name type="synonym">Phalaena plantaginis</name>
    <dbReference type="NCBI Taxonomy" id="874455"/>
    <lineage>
        <taxon>Eukaryota</taxon>
        <taxon>Metazoa</taxon>
        <taxon>Ecdysozoa</taxon>
        <taxon>Arthropoda</taxon>
        <taxon>Hexapoda</taxon>
        <taxon>Insecta</taxon>
        <taxon>Pterygota</taxon>
        <taxon>Neoptera</taxon>
        <taxon>Endopterygota</taxon>
        <taxon>Lepidoptera</taxon>
        <taxon>Glossata</taxon>
        <taxon>Ditrysia</taxon>
        <taxon>Noctuoidea</taxon>
        <taxon>Erebidae</taxon>
        <taxon>Arctiinae</taxon>
        <taxon>Arctia</taxon>
    </lineage>
</organism>
<evidence type="ECO:0000256" key="9">
    <source>
        <dbReference type="SAM" id="MobiDB-lite"/>
    </source>
</evidence>
<evidence type="ECO:0000256" key="8">
    <source>
        <dbReference type="ARBA" id="ARBA00023284"/>
    </source>
</evidence>
<proteinExistence type="predicted"/>
<evidence type="ECO:0000256" key="3">
    <source>
        <dbReference type="ARBA" id="ARBA00022927"/>
    </source>
</evidence>
<evidence type="ECO:0000313" key="11">
    <source>
        <dbReference type="EMBL" id="CAB3236365.1"/>
    </source>
</evidence>
<evidence type="ECO:0000256" key="6">
    <source>
        <dbReference type="ARBA" id="ARBA00023128"/>
    </source>
</evidence>
<dbReference type="GO" id="GO:0005758">
    <property type="term" value="C:mitochondrial intermembrane space"/>
    <property type="evidence" value="ECO:0007669"/>
    <property type="project" value="TreeGrafter"/>
</dbReference>
<dbReference type="Proteomes" id="UP000494256">
    <property type="component" value="Unassembled WGS sequence"/>
</dbReference>
<protein>
    <recommendedName>
        <fullName evidence="10">CHCH domain-containing protein</fullName>
    </recommendedName>
</protein>
<evidence type="ECO:0000256" key="7">
    <source>
        <dbReference type="ARBA" id="ARBA00023157"/>
    </source>
</evidence>
<evidence type="ECO:0000256" key="5">
    <source>
        <dbReference type="ARBA" id="ARBA00023010"/>
    </source>
</evidence>
<dbReference type="EMBL" id="CADEBD010000301">
    <property type="protein sequence ID" value="CAB3236365.1"/>
    <property type="molecule type" value="Genomic_DNA"/>
</dbReference>
<dbReference type="InterPro" id="IPR010625">
    <property type="entry name" value="CHCH"/>
</dbReference>
<feature type="domain" description="CHCH" evidence="10">
    <location>
        <begin position="64"/>
        <end position="99"/>
    </location>
</feature>
<dbReference type="GO" id="GO:0045041">
    <property type="term" value="P:protein import into mitochondrial intermembrane space"/>
    <property type="evidence" value="ECO:0007669"/>
    <property type="project" value="InterPro"/>
</dbReference>
<dbReference type="Pfam" id="PF06747">
    <property type="entry name" value="CHCH"/>
    <property type="match status" value="1"/>
</dbReference>
<dbReference type="OrthoDB" id="7493796at2759"/>
<sequence length="164" mass="17281">METRSVLSSGLGGKDMVIIASREELALPSKVVLPEPEPVPGLIMPDGSINWGCPCLGGMATGPCGTQFREAFSCFHYSDAEPKGSDCYEKFSVMQDCMANYPELYGRDEDDELAAAMDASSGAGDRPDAPGDRADAPADRPDAPADRPDAPDRPAGDVASVLQK</sequence>
<feature type="region of interest" description="Disordered" evidence="9">
    <location>
        <begin position="109"/>
        <end position="164"/>
    </location>
</feature>
<keyword evidence="2" id="KW-0813">Transport</keyword>
<dbReference type="AlphaFoldDB" id="A0A8S0ZRW8"/>
<accession>A0A8S0ZRW8</accession>